<protein>
    <submittedName>
        <fullName evidence="1">Uncharacterized protein</fullName>
    </submittedName>
</protein>
<accession>A0A0P6B6Z1</accession>
<proteinExistence type="predicted"/>
<gene>
    <name evidence="1" type="ORF">APZ42_012365</name>
</gene>
<dbReference type="EMBL" id="LRGB01000106">
    <property type="protein sequence ID" value="KZS20848.1"/>
    <property type="molecule type" value="Genomic_DNA"/>
</dbReference>
<sequence>MYFQKNGIGVRMNVSCGIHRFLKTALVHVQNNHDFINKGAIFPHFARFSLANVVAIIAESYILRRMI</sequence>
<dbReference type="AlphaFoldDB" id="A0A0P6B6Z1"/>
<reference evidence="1 2" key="1">
    <citation type="submission" date="2016-03" db="EMBL/GenBank/DDBJ databases">
        <title>EvidentialGene: Evidence-directed Construction of Genes on Genomes.</title>
        <authorList>
            <person name="Gilbert D.G."/>
            <person name="Choi J.-H."/>
            <person name="Mockaitis K."/>
            <person name="Colbourne J."/>
            <person name="Pfrender M."/>
        </authorList>
    </citation>
    <scope>NUCLEOTIDE SEQUENCE [LARGE SCALE GENOMIC DNA]</scope>
    <source>
        <strain evidence="1 2">Xinb3</strain>
        <tissue evidence="1">Complete organism</tissue>
    </source>
</reference>
<comment type="caution">
    <text evidence="1">The sequence shown here is derived from an EMBL/GenBank/DDBJ whole genome shotgun (WGS) entry which is preliminary data.</text>
</comment>
<dbReference type="Proteomes" id="UP000076858">
    <property type="component" value="Unassembled WGS sequence"/>
</dbReference>
<name>A0A0P6B6Z1_9CRUS</name>
<organism evidence="1 2">
    <name type="scientific">Daphnia magna</name>
    <dbReference type="NCBI Taxonomy" id="35525"/>
    <lineage>
        <taxon>Eukaryota</taxon>
        <taxon>Metazoa</taxon>
        <taxon>Ecdysozoa</taxon>
        <taxon>Arthropoda</taxon>
        <taxon>Crustacea</taxon>
        <taxon>Branchiopoda</taxon>
        <taxon>Diplostraca</taxon>
        <taxon>Cladocera</taxon>
        <taxon>Anomopoda</taxon>
        <taxon>Daphniidae</taxon>
        <taxon>Daphnia</taxon>
    </lineage>
</organism>
<evidence type="ECO:0000313" key="1">
    <source>
        <dbReference type="EMBL" id="KZS20848.1"/>
    </source>
</evidence>
<keyword evidence="2" id="KW-1185">Reference proteome</keyword>
<evidence type="ECO:0000313" key="2">
    <source>
        <dbReference type="Proteomes" id="UP000076858"/>
    </source>
</evidence>